<dbReference type="AlphaFoldDB" id="A0A9D7E034"/>
<gene>
    <name evidence="2" type="ORF">IPH26_14115</name>
</gene>
<dbReference type="Pfam" id="PF05987">
    <property type="entry name" value="DUF898"/>
    <property type="match status" value="1"/>
</dbReference>
<feature type="transmembrane region" description="Helical" evidence="1">
    <location>
        <begin position="293"/>
        <end position="311"/>
    </location>
</feature>
<comment type="caution">
    <text evidence="2">The sequence shown here is derived from an EMBL/GenBank/DDBJ whole genome shotgun (WGS) entry which is preliminary data.</text>
</comment>
<feature type="transmembrane region" description="Helical" evidence="1">
    <location>
        <begin position="217"/>
        <end position="238"/>
    </location>
</feature>
<dbReference type="InterPro" id="IPR010295">
    <property type="entry name" value="DUF898"/>
</dbReference>
<reference evidence="2" key="1">
    <citation type="submission" date="2020-10" db="EMBL/GenBank/DDBJ databases">
        <title>Connecting structure to function with the recovery of over 1000 high-quality activated sludge metagenome-assembled genomes encoding full-length rRNA genes using long-read sequencing.</title>
        <authorList>
            <person name="Singleton C.M."/>
            <person name="Petriglieri F."/>
            <person name="Kristensen J.M."/>
            <person name="Kirkegaard R.H."/>
            <person name="Michaelsen T.Y."/>
            <person name="Andersen M.H."/>
            <person name="Karst S.M."/>
            <person name="Dueholm M.S."/>
            <person name="Nielsen P.H."/>
            <person name="Albertsen M."/>
        </authorList>
    </citation>
    <scope>NUCLEOTIDE SEQUENCE</scope>
    <source>
        <strain evidence="2">Bjer_18-Q3-R1-45_BAT3C.347</strain>
    </source>
</reference>
<protein>
    <submittedName>
        <fullName evidence="2">DUF898 domain-containing protein</fullName>
    </submittedName>
</protein>
<keyword evidence="1" id="KW-0472">Membrane</keyword>
<keyword evidence="1" id="KW-1133">Transmembrane helix</keyword>
<feature type="transmembrane region" description="Helical" evidence="1">
    <location>
        <begin position="245"/>
        <end position="265"/>
    </location>
</feature>
<feature type="transmembrane region" description="Helical" evidence="1">
    <location>
        <begin position="48"/>
        <end position="69"/>
    </location>
</feature>
<dbReference type="Proteomes" id="UP000807785">
    <property type="component" value="Unassembled WGS sequence"/>
</dbReference>
<dbReference type="EMBL" id="JADJEV010000004">
    <property type="protein sequence ID" value="MBK6974011.1"/>
    <property type="molecule type" value="Genomic_DNA"/>
</dbReference>
<keyword evidence="1" id="KW-0812">Transmembrane</keyword>
<accession>A0A9D7E034</accession>
<evidence type="ECO:0000313" key="2">
    <source>
        <dbReference type="EMBL" id="MBK6974011.1"/>
    </source>
</evidence>
<sequence length="363" mass="40012">MSHPESGSHDTPTLPPPSGDLTVPAPYRSAAAPQALPFVFTGKGGEYFGIWIVNLLLTIVTLGIYSAWAKVRRLQYFYRNTSLAGASFDYHGNPMAILKGRVIMFVLFVVYNATAQFFPLFGLIVFVALAAVMPFLLQRSLRFRAHYTSWSGLRFGFDGSLGGAYRVFLLWPFLTTITLYLLGPMWHQRLKQYQHRHARYGATQFAFDARVGGFYRVYLLAFGVVIGGVILIVIASGLGATQNSAFVGLLPFAILGLALFIQPYLMAKLQNLVWNHTQIGPNRFDSHVASGRLFFIVITNLIGIVLTLGLYQPFAAIRLARYRLESVSLLAAGPLDEFVAGQQQEVSATGEGAADVFDIDIAL</sequence>
<name>A0A9D7E034_9PROT</name>
<feature type="transmembrane region" description="Helical" evidence="1">
    <location>
        <begin position="163"/>
        <end position="183"/>
    </location>
</feature>
<proteinExistence type="predicted"/>
<evidence type="ECO:0000313" key="3">
    <source>
        <dbReference type="Proteomes" id="UP000807785"/>
    </source>
</evidence>
<organism evidence="2 3">
    <name type="scientific">Candidatus Methylophosphatis roskildensis</name>
    <dbReference type="NCBI Taxonomy" id="2899263"/>
    <lineage>
        <taxon>Bacteria</taxon>
        <taxon>Pseudomonadati</taxon>
        <taxon>Pseudomonadota</taxon>
        <taxon>Betaproteobacteria</taxon>
        <taxon>Nitrosomonadales</taxon>
        <taxon>Sterolibacteriaceae</taxon>
        <taxon>Candidatus Methylophosphatis</taxon>
    </lineage>
</organism>
<evidence type="ECO:0000256" key="1">
    <source>
        <dbReference type="SAM" id="Phobius"/>
    </source>
</evidence>